<feature type="transmembrane region" description="Helical" evidence="1">
    <location>
        <begin position="7"/>
        <end position="25"/>
    </location>
</feature>
<organism evidence="2 3">
    <name type="scientific">Choiromyces venosus 120613-1</name>
    <dbReference type="NCBI Taxonomy" id="1336337"/>
    <lineage>
        <taxon>Eukaryota</taxon>
        <taxon>Fungi</taxon>
        <taxon>Dikarya</taxon>
        <taxon>Ascomycota</taxon>
        <taxon>Pezizomycotina</taxon>
        <taxon>Pezizomycetes</taxon>
        <taxon>Pezizales</taxon>
        <taxon>Tuberaceae</taxon>
        <taxon>Choiromyces</taxon>
    </lineage>
</organism>
<evidence type="ECO:0000313" key="3">
    <source>
        <dbReference type="Proteomes" id="UP000276215"/>
    </source>
</evidence>
<accession>A0A3N4IXN2</accession>
<gene>
    <name evidence="2" type="ORF">L873DRAFT_738543</name>
</gene>
<evidence type="ECO:0000256" key="1">
    <source>
        <dbReference type="SAM" id="Phobius"/>
    </source>
</evidence>
<keyword evidence="1" id="KW-0472">Membrane</keyword>
<keyword evidence="3" id="KW-1185">Reference proteome</keyword>
<proteinExistence type="predicted"/>
<reference evidence="2 3" key="1">
    <citation type="journal article" date="2018" name="Nat. Ecol. Evol.">
        <title>Pezizomycetes genomes reveal the molecular basis of ectomycorrhizal truffle lifestyle.</title>
        <authorList>
            <person name="Murat C."/>
            <person name="Payen T."/>
            <person name="Noel B."/>
            <person name="Kuo A."/>
            <person name="Morin E."/>
            <person name="Chen J."/>
            <person name="Kohler A."/>
            <person name="Krizsan K."/>
            <person name="Balestrini R."/>
            <person name="Da Silva C."/>
            <person name="Montanini B."/>
            <person name="Hainaut M."/>
            <person name="Levati E."/>
            <person name="Barry K.W."/>
            <person name="Belfiori B."/>
            <person name="Cichocki N."/>
            <person name="Clum A."/>
            <person name="Dockter R.B."/>
            <person name="Fauchery L."/>
            <person name="Guy J."/>
            <person name="Iotti M."/>
            <person name="Le Tacon F."/>
            <person name="Lindquist E.A."/>
            <person name="Lipzen A."/>
            <person name="Malagnac F."/>
            <person name="Mello A."/>
            <person name="Molinier V."/>
            <person name="Miyauchi S."/>
            <person name="Poulain J."/>
            <person name="Riccioni C."/>
            <person name="Rubini A."/>
            <person name="Sitrit Y."/>
            <person name="Splivallo R."/>
            <person name="Traeger S."/>
            <person name="Wang M."/>
            <person name="Zifcakova L."/>
            <person name="Wipf D."/>
            <person name="Zambonelli A."/>
            <person name="Paolocci F."/>
            <person name="Nowrousian M."/>
            <person name="Ottonello S."/>
            <person name="Baldrian P."/>
            <person name="Spatafora J.W."/>
            <person name="Henrissat B."/>
            <person name="Nagy L.G."/>
            <person name="Aury J.M."/>
            <person name="Wincker P."/>
            <person name="Grigoriev I.V."/>
            <person name="Bonfante P."/>
            <person name="Martin F.M."/>
        </authorList>
    </citation>
    <scope>NUCLEOTIDE SEQUENCE [LARGE SCALE GENOMIC DNA]</scope>
    <source>
        <strain evidence="2 3">120613-1</strain>
    </source>
</reference>
<sequence>MHGKWSELATIFIIWMFSVQLPSLLNYDIILLTHVSFVSVIESAFRGFAIFSSLLSHFDI</sequence>
<keyword evidence="1" id="KW-1133">Transmembrane helix</keyword>
<name>A0A3N4IXN2_9PEZI</name>
<evidence type="ECO:0000313" key="2">
    <source>
        <dbReference type="EMBL" id="RPA89071.1"/>
    </source>
</evidence>
<dbReference type="AlphaFoldDB" id="A0A3N4IXN2"/>
<dbReference type="EMBL" id="ML120619">
    <property type="protein sequence ID" value="RPA89071.1"/>
    <property type="molecule type" value="Genomic_DNA"/>
</dbReference>
<keyword evidence="1" id="KW-0812">Transmembrane</keyword>
<protein>
    <submittedName>
        <fullName evidence="2">Uncharacterized protein</fullName>
    </submittedName>
</protein>
<dbReference type="Proteomes" id="UP000276215">
    <property type="component" value="Unassembled WGS sequence"/>
</dbReference>